<evidence type="ECO:0000256" key="11">
    <source>
        <dbReference type="ARBA" id="ARBA00023196"/>
    </source>
</evidence>
<evidence type="ECO:0000313" key="19">
    <source>
        <dbReference type="Proteomes" id="UP000318081"/>
    </source>
</evidence>
<comment type="subunit">
    <text evidence="13">F-type ATPases have 2 components, CF(1) - the catalytic core - and CF(0) - the membrane proton channel. CF(1) has five subunits: alpha(3), beta(3), gamma(1), delta(1), epsilon(1). CF(0) has four main subunits: a(1), b(1), b'(1) and c(9-12).</text>
</comment>
<dbReference type="InterPro" id="IPR020003">
    <property type="entry name" value="ATPase_a/bsu_AS"/>
</dbReference>
<dbReference type="InterPro" id="IPR000793">
    <property type="entry name" value="ATP_synth_asu_C"/>
</dbReference>
<keyword evidence="7 14" id="KW-0067">ATP-binding</keyword>
<keyword evidence="14" id="KW-1003">Cell membrane</keyword>
<dbReference type="Pfam" id="PF00006">
    <property type="entry name" value="ATP-synt_ab"/>
    <property type="match status" value="1"/>
</dbReference>
<feature type="domain" description="ATPase F1/V1/A1 complex alpha/beta subunit nucleotide-binding" evidence="15">
    <location>
        <begin position="163"/>
        <end position="378"/>
    </location>
</feature>
<organism evidence="18 19">
    <name type="scientific">Stieleria magnilauensis</name>
    <dbReference type="NCBI Taxonomy" id="2527963"/>
    <lineage>
        <taxon>Bacteria</taxon>
        <taxon>Pseudomonadati</taxon>
        <taxon>Planctomycetota</taxon>
        <taxon>Planctomycetia</taxon>
        <taxon>Pirellulales</taxon>
        <taxon>Pirellulaceae</taxon>
        <taxon>Stieleria</taxon>
    </lineage>
</organism>
<dbReference type="Pfam" id="PF02874">
    <property type="entry name" value="ATP-synt_ab_N"/>
    <property type="match status" value="1"/>
</dbReference>
<evidence type="ECO:0000259" key="16">
    <source>
        <dbReference type="Pfam" id="PF00306"/>
    </source>
</evidence>
<dbReference type="PANTHER" id="PTHR48082">
    <property type="entry name" value="ATP SYNTHASE SUBUNIT ALPHA, MITOCHONDRIAL"/>
    <property type="match status" value="1"/>
</dbReference>
<evidence type="ECO:0000256" key="12">
    <source>
        <dbReference type="ARBA" id="ARBA00023310"/>
    </source>
</evidence>
<sequence length="519" mass="56758">MNDSTSTDATSTTAFRDLIRETAMSFKHVVSEHNARVDARESGTVVEVSRGIATVDGLPNVQSDELLRFAGNRYGFAFNLDRHRVGCVLLDEGESLQSGTTVERTGRVLDTPVGEELLGRVIDPLGRPLDGGHRLTGLQRMPCERPAPGIMNRAAVSVPLQTGMKVIDGLIPIGRGQRQLVLGDRQTGKTSIAVDTIINQRNSGVICVYCSIGQRSTNVARVIATLRSHDAMQHSIVVIGADDAPPGVQFIAPYAATTIGESFMHQGHDVLIVYDDLTSHARAYRHVSLLLRRPPGREAFPGDIFFVHSRLLERSTHLRAAFGGGSLTALPIIETEAQNVSGYIPTNLISITDGQLYLSPKLFHLGVLPAVDVGRSVSRVGGKTQFPAYRRVAGDLRLAYSQFEELEKFARFSSQLDEDTRATLDRGLRVREVLKQARHELLSVPQQIGSMVALTSGAFDSLPVDHIRQAERTIHRTLREECPGLCERISAGQKLGDQDFQQLKEFVHRAISEAAQVGP</sequence>
<dbReference type="SUPFAM" id="SSF52540">
    <property type="entry name" value="P-loop containing nucleoside triphosphate hydrolases"/>
    <property type="match status" value="1"/>
</dbReference>
<dbReference type="Gene3D" id="2.40.30.20">
    <property type="match status" value="1"/>
</dbReference>
<keyword evidence="6 14" id="KW-0375">Hydrogen ion transport</keyword>
<keyword evidence="9 14" id="KW-0406">Ion transport</keyword>
<evidence type="ECO:0000259" key="17">
    <source>
        <dbReference type="Pfam" id="PF02874"/>
    </source>
</evidence>
<feature type="site" description="Required for activity" evidence="14">
    <location>
        <position position="376"/>
    </location>
</feature>
<dbReference type="EMBL" id="CP036432">
    <property type="protein sequence ID" value="QDV83332.1"/>
    <property type="molecule type" value="Genomic_DNA"/>
</dbReference>
<evidence type="ECO:0000256" key="6">
    <source>
        <dbReference type="ARBA" id="ARBA00022781"/>
    </source>
</evidence>
<dbReference type="CDD" id="cd01132">
    <property type="entry name" value="F1-ATPase_alpha_CD"/>
    <property type="match status" value="1"/>
</dbReference>
<feature type="domain" description="ATP synthase alpha subunit C-terminal" evidence="16">
    <location>
        <begin position="385"/>
        <end position="508"/>
    </location>
</feature>
<dbReference type="SUPFAM" id="SSF47917">
    <property type="entry name" value="C-terminal domain of alpha and beta subunits of F1 ATP synthase"/>
    <property type="match status" value="1"/>
</dbReference>
<evidence type="ECO:0000256" key="14">
    <source>
        <dbReference type="HAMAP-Rule" id="MF_01346"/>
    </source>
</evidence>
<gene>
    <name evidence="18" type="primary">atpA_1</name>
    <name evidence="14" type="synonym">atpA</name>
    <name evidence="18" type="ORF">TBK1r_22700</name>
</gene>
<evidence type="ECO:0000256" key="5">
    <source>
        <dbReference type="ARBA" id="ARBA00022741"/>
    </source>
</evidence>
<keyword evidence="19" id="KW-1185">Reference proteome</keyword>
<dbReference type="Pfam" id="PF00306">
    <property type="entry name" value="ATP-synt_ab_C"/>
    <property type="match status" value="1"/>
</dbReference>
<dbReference type="PROSITE" id="PS00152">
    <property type="entry name" value="ATPASE_ALPHA_BETA"/>
    <property type="match status" value="1"/>
</dbReference>
<evidence type="ECO:0000313" key="18">
    <source>
        <dbReference type="EMBL" id="QDV83332.1"/>
    </source>
</evidence>
<dbReference type="Proteomes" id="UP000318081">
    <property type="component" value="Chromosome"/>
</dbReference>
<comment type="similarity">
    <text evidence="3 14">Belongs to the ATPase alpha/beta chains family.</text>
</comment>
<dbReference type="EC" id="7.1.2.2" evidence="14"/>
<protein>
    <recommendedName>
        <fullName evidence="14">ATP synthase subunit alpha</fullName>
        <ecNumber evidence="14">7.1.2.2</ecNumber>
    </recommendedName>
    <alternativeName>
        <fullName evidence="14">ATP synthase F1 sector subunit alpha</fullName>
    </alternativeName>
    <alternativeName>
        <fullName evidence="14">F-ATPase subunit alpha</fullName>
    </alternativeName>
</protein>
<dbReference type="InterPro" id="IPR036121">
    <property type="entry name" value="ATPase_F1/V1/A1_a/bsu_N_sf"/>
</dbReference>
<evidence type="ECO:0000256" key="8">
    <source>
        <dbReference type="ARBA" id="ARBA00022967"/>
    </source>
</evidence>
<keyword evidence="10 14" id="KW-0472">Membrane</keyword>
<comment type="catalytic activity">
    <reaction evidence="14">
        <text>ATP + H2O + 4 H(+)(in) = ADP + phosphate + 5 H(+)(out)</text>
        <dbReference type="Rhea" id="RHEA:57720"/>
        <dbReference type="ChEBI" id="CHEBI:15377"/>
        <dbReference type="ChEBI" id="CHEBI:15378"/>
        <dbReference type="ChEBI" id="CHEBI:30616"/>
        <dbReference type="ChEBI" id="CHEBI:43474"/>
        <dbReference type="ChEBI" id="CHEBI:456216"/>
        <dbReference type="EC" id="7.1.2.2"/>
    </reaction>
</comment>
<dbReference type="NCBIfam" id="TIGR03324">
    <property type="entry name" value="alt_F1F0_F1_al"/>
    <property type="match status" value="1"/>
</dbReference>
<dbReference type="PANTHER" id="PTHR48082:SF2">
    <property type="entry name" value="ATP SYNTHASE SUBUNIT ALPHA, MITOCHONDRIAL"/>
    <property type="match status" value="1"/>
</dbReference>
<keyword evidence="5 14" id="KW-0547">Nucleotide-binding</keyword>
<dbReference type="Gene3D" id="3.40.50.300">
    <property type="entry name" value="P-loop containing nucleotide triphosphate hydrolases"/>
    <property type="match status" value="1"/>
</dbReference>
<name>A0ABX5XMX6_9BACT</name>
<dbReference type="InterPro" id="IPR000194">
    <property type="entry name" value="ATPase_F1/V1/A1_a/bsu_nucl-bd"/>
</dbReference>
<dbReference type="InterPro" id="IPR005294">
    <property type="entry name" value="ATP_synth_F1_asu"/>
</dbReference>
<keyword evidence="4 14" id="KW-0813">Transport</keyword>
<dbReference type="InterPro" id="IPR004100">
    <property type="entry name" value="ATPase_F1/V1/A1_a/bsu_N"/>
</dbReference>
<evidence type="ECO:0000256" key="4">
    <source>
        <dbReference type="ARBA" id="ARBA00022448"/>
    </source>
</evidence>
<dbReference type="InterPro" id="IPR017710">
    <property type="entry name" value="Alt_ATP_synth_F1_asu"/>
</dbReference>
<keyword evidence="12 14" id="KW-0066">ATP synthesis</keyword>
<dbReference type="InterPro" id="IPR027417">
    <property type="entry name" value="P-loop_NTPase"/>
</dbReference>
<dbReference type="CDD" id="cd18116">
    <property type="entry name" value="ATP-synt_F1_alpha_N"/>
    <property type="match status" value="1"/>
</dbReference>
<feature type="binding site" evidence="14">
    <location>
        <begin position="183"/>
        <end position="190"/>
    </location>
    <ligand>
        <name>ATP</name>
        <dbReference type="ChEBI" id="CHEBI:30616"/>
    </ligand>
</feature>
<reference evidence="18 19" key="1">
    <citation type="submission" date="2019-02" db="EMBL/GenBank/DDBJ databases">
        <title>Deep-cultivation of Planctomycetes and their phenomic and genomic characterization uncovers novel biology.</title>
        <authorList>
            <person name="Wiegand S."/>
            <person name="Jogler M."/>
            <person name="Boedeker C."/>
            <person name="Pinto D."/>
            <person name="Vollmers J."/>
            <person name="Rivas-Marin E."/>
            <person name="Kohn T."/>
            <person name="Peeters S.H."/>
            <person name="Heuer A."/>
            <person name="Rast P."/>
            <person name="Oberbeckmann S."/>
            <person name="Bunk B."/>
            <person name="Jeske O."/>
            <person name="Meyerdierks A."/>
            <person name="Storesund J.E."/>
            <person name="Kallscheuer N."/>
            <person name="Luecker S."/>
            <person name="Lage O.M."/>
            <person name="Pohl T."/>
            <person name="Merkel B.J."/>
            <person name="Hornburger P."/>
            <person name="Mueller R.-W."/>
            <person name="Bruemmer F."/>
            <person name="Labrenz M."/>
            <person name="Spormann A.M."/>
            <person name="Op den Camp H."/>
            <person name="Overmann J."/>
            <person name="Amann R."/>
            <person name="Jetten M.S.M."/>
            <person name="Mascher T."/>
            <person name="Medema M.H."/>
            <person name="Devos D.P."/>
            <person name="Kaster A.-K."/>
            <person name="Ovreas L."/>
            <person name="Rohde M."/>
            <person name="Galperin M.Y."/>
            <person name="Jogler C."/>
        </authorList>
    </citation>
    <scope>NUCLEOTIDE SEQUENCE [LARGE SCALE GENOMIC DNA]</scope>
    <source>
        <strain evidence="18 19">TBK1r</strain>
    </source>
</reference>
<proteinExistence type="inferred from homology"/>
<comment type="subcellular location">
    <subcellularLocation>
        <location evidence="14">Cell membrane</location>
        <topology evidence="14">Peripheral membrane protein</topology>
    </subcellularLocation>
    <subcellularLocation>
        <location evidence="2">Membrane</location>
    </subcellularLocation>
</comment>
<dbReference type="NCBIfam" id="TIGR00962">
    <property type="entry name" value="atpA"/>
    <property type="match status" value="1"/>
</dbReference>
<evidence type="ECO:0000259" key="15">
    <source>
        <dbReference type="Pfam" id="PF00006"/>
    </source>
</evidence>
<accession>A0ABX5XMX6</accession>
<evidence type="ECO:0000256" key="10">
    <source>
        <dbReference type="ARBA" id="ARBA00023136"/>
    </source>
</evidence>
<dbReference type="InterPro" id="IPR038376">
    <property type="entry name" value="ATP_synth_asu_C_sf"/>
</dbReference>
<dbReference type="InterPro" id="IPR023366">
    <property type="entry name" value="ATP_synth_asu-like_sf"/>
</dbReference>
<dbReference type="NCBIfam" id="NF009884">
    <property type="entry name" value="PRK13343.1"/>
    <property type="match status" value="1"/>
</dbReference>
<evidence type="ECO:0000256" key="1">
    <source>
        <dbReference type="ARBA" id="ARBA00003784"/>
    </source>
</evidence>
<feature type="domain" description="ATPase F1/V1/A1 complex alpha/beta subunit N-terminal" evidence="17">
    <location>
        <begin position="40"/>
        <end position="106"/>
    </location>
</feature>
<comment type="function">
    <text evidence="1 14">Produces ATP from ADP in the presence of a proton gradient across the membrane. The alpha chain is a regulatory subunit.</text>
</comment>
<evidence type="ECO:0000256" key="3">
    <source>
        <dbReference type="ARBA" id="ARBA00008936"/>
    </source>
</evidence>
<evidence type="ECO:0000256" key="9">
    <source>
        <dbReference type="ARBA" id="ARBA00023065"/>
    </source>
</evidence>
<evidence type="ECO:0000256" key="7">
    <source>
        <dbReference type="ARBA" id="ARBA00022840"/>
    </source>
</evidence>
<dbReference type="CDD" id="cd18113">
    <property type="entry name" value="ATP-synt_F1_alpha_C"/>
    <property type="match status" value="1"/>
</dbReference>
<evidence type="ECO:0000256" key="13">
    <source>
        <dbReference type="ARBA" id="ARBA00026013"/>
    </source>
</evidence>
<evidence type="ECO:0000256" key="2">
    <source>
        <dbReference type="ARBA" id="ARBA00004370"/>
    </source>
</evidence>
<dbReference type="InterPro" id="IPR033732">
    <property type="entry name" value="ATP_synth_F1_a_nt-bd_dom"/>
</dbReference>
<dbReference type="Gene3D" id="1.20.150.20">
    <property type="entry name" value="ATP synthase alpha/beta chain, C-terminal domain"/>
    <property type="match status" value="1"/>
</dbReference>
<dbReference type="SUPFAM" id="SSF50615">
    <property type="entry name" value="N-terminal domain of alpha and beta subunits of F1 ATP synthase"/>
    <property type="match status" value="1"/>
</dbReference>
<keyword evidence="11 14" id="KW-0139">CF(1)</keyword>
<dbReference type="HAMAP" id="MF_01346">
    <property type="entry name" value="ATP_synth_alpha_bact"/>
    <property type="match status" value="1"/>
</dbReference>
<keyword evidence="8 14" id="KW-1278">Translocase</keyword>